<evidence type="ECO:0000259" key="10">
    <source>
        <dbReference type="PROSITE" id="PS50222"/>
    </source>
</evidence>
<feature type="region of interest" description="Disordered" evidence="8">
    <location>
        <begin position="3232"/>
        <end position="3254"/>
    </location>
</feature>
<feature type="domain" description="EF-hand" evidence="10">
    <location>
        <begin position="4773"/>
        <end position="4808"/>
    </location>
</feature>
<feature type="region of interest" description="Disordered" evidence="8">
    <location>
        <begin position="664"/>
        <end position="710"/>
    </location>
</feature>
<proteinExistence type="predicted"/>
<dbReference type="OrthoDB" id="2684236at2759"/>
<evidence type="ECO:0000256" key="7">
    <source>
        <dbReference type="ARBA" id="ARBA00022837"/>
    </source>
</evidence>
<protein>
    <recommendedName>
        <fullName evidence="2">ubiquitinyl hydrolase 1</fullName>
        <ecNumber evidence="2">3.4.19.12</ecNumber>
    </recommendedName>
</protein>
<evidence type="ECO:0000256" key="6">
    <source>
        <dbReference type="ARBA" id="ARBA00022807"/>
    </source>
</evidence>
<keyword evidence="5" id="KW-0378">Hydrolase</keyword>
<dbReference type="InterPro" id="IPR029071">
    <property type="entry name" value="Ubiquitin-like_domsf"/>
</dbReference>
<evidence type="ECO:0000256" key="8">
    <source>
        <dbReference type="SAM" id="MobiDB-lite"/>
    </source>
</evidence>
<dbReference type="Pfam" id="PF12359">
    <property type="entry name" value="DUF3645"/>
    <property type="match status" value="1"/>
</dbReference>
<dbReference type="Gene3D" id="1.10.238.10">
    <property type="entry name" value="EF-hand"/>
    <property type="match status" value="1"/>
</dbReference>
<evidence type="ECO:0000259" key="9">
    <source>
        <dbReference type="PROSITE" id="PS50053"/>
    </source>
</evidence>
<feature type="region of interest" description="Disordered" evidence="8">
    <location>
        <begin position="1890"/>
        <end position="1912"/>
    </location>
</feature>
<dbReference type="PROSITE" id="PS50222">
    <property type="entry name" value="EF_HAND_2"/>
    <property type="match status" value="1"/>
</dbReference>
<reference evidence="11 12" key="1">
    <citation type="submission" date="2016-02" db="EMBL/GenBank/DDBJ databases">
        <title>Genome analysis of coral dinoflagellate symbionts highlights evolutionary adaptations to a symbiotic lifestyle.</title>
        <authorList>
            <person name="Aranda M."/>
            <person name="Li Y."/>
            <person name="Liew Y.J."/>
            <person name="Baumgarten S."/>
            <person name="Simakov O."/>
            <person name="Wilson M."/>
            <person name="Piel J."/>
            <person name="Ashoor H."/>
            <person name="Bougouffa S."/>
            <person name="Bajic V.B."/>
            <person name="Ryu T."/>
            <person name="Ravasi T."/>
            <person name="Bayer T."/>
            <person name="Micklem G."/>
            <person name="Kim H."/>
            <person name="Bhak J."/>
            <person name="Lajeunesse T.C."/>
            <person name="Voolstra C.R."/>
        </authorList>
    </citation>
    <scope>NUCLEOTIDE SEQUENCE [LARGE SCALE GENOMIC DNA]</scope>
    <source>
        <strain evidence="11 12">CCMP2467</strain>
    </source>
</reference>
<dbReference type="Gene3D" id="3.10.20.90">
    <property type="entry name" value="Phosphatidylinositol 3-kinase Catalytic Subunit, Chain A, domain 1"/>
    <property type="match status" value="1"/>
</dbReference>
<evidence type="ECO:0000313" key="12">
    <source>
        <dbReference type="Proteomes" id="UP000186817"/>
    </source>
</evidence>
<evidence type="ECO:0000256" key="2">
    <source>
        <dbReference type="ARBA" id="ARBA00012759"/>
    </source>
</evidence>
<feature type="compositionally biased region" description="Acidic residues" evidence="8">
    <location>
        <begin position="4347"/>
        <end position="4367"/>
    </location>
</feature>
<evidence type="ECO:0000256" key="3">
    <source>
        <dbReference type="ARBA" id="ARBA00022670"/>
    </source>
</evidence>
<feature type="domain" description="Ubiquitin-like" evidence="9">
    <location>
        <begin position="59"/>
        <end position="123"/>
    </location>
</feature>
<gene>
    <name evidence="11" type="ORF">AK812_SmicGene39911</name>
</gene>
<dbReference type="InterPro" id="IPR011992">
    <property type="entry name" value="EF-hand-dom_pair"/>
</dbReference>
<dbReference type="InterPro" id="IPR022099">
    <property type="entry name" value="DUF3638"/>
</dbReference>
<keyword evidence="6" id="KW-0788">Thiol protease</keyword>
<name>A0A1Q9CA01_SYMMI</name>
<dbReference type="PROSITE" id="PS00018">
    <property type="entry name" value="EF_HAND_1"/>
    <property type="match status" value="1"/>
</dbReference>
<feature type="compositionally biased region" description="Low complexity" evidence="8">
    <location>
        <begin position="3243"/>
        <end position="3254"/>
    </location>
</feature>
<dbReference type="PANTHER" id="PTHR13367:SF28">
    <property type="entry name" value="UBIQUITIN THIOESTERASE ZRANB1"/>
    <property type="match status" value="1"/>
</dbReference>
<feature type="compositionally biased region" description="Basic and acidic residues" evidence="8">
    <location>
        <begin position="4383"/>
        <end position="4394"/>
    </location>
</feature>
<keyword evidence="4" id="KW-0833">Ubl conjugation pathway</keyword>
<dbReference type="GO" id="GO:0005509">
    <property type="term" value="F:calcium ion binding"/>
    <property type="evidence" value="ECO:0007669"/>
    <property type="project" value="InterPro"/>
</dbReference>
<dbReference type="InterPro" id="IPR000626">
    <property type="entry name" value="Ubiquitin-like_dom"/>
</dbReference>
<organism evidence="11 12">
    <name type="scientific">Symbiodinium microadriaticum</name>
    <name type="common">Dinoflagellate</name>
    <name type="synonym">Zooxanthella microadriatica</name>
    <dbReference type="NCBI Taxonomy" id="2951"/>
    <lineage>
        <taxon>Eukaryota</taxon>
        <taxon>Sar</taxon>
        <taxon>Alveolata</taxon>
        <taxon>Dinophyceae</taxon>
        <taxon>Suessiales</taxon>
        <taxon>Symbiodiniaceae</taxon>
        <taxon>Symbiodinium</taxon>
    </lineage>
</organism>
<dbReference type="PANTHER" id="PTHR13367">
    <property type="entry name" value="UBIQUITIN THIOESTERASE"/>
    <property type="match status" value="1"/>
</dbReference>
<comment type="caution">
    <text evidence="11">The sequence shown here is derived from an EMBL/GenBank/DDBJ whole genome shotgun (WGS) entry which is preliminary data.</text>
</comment>
<sequence length="4809" mass="531875">MVRREQGWHSGDAECEHRHPHGCPGTMCDMTAGGSLVHDPLPEWELQIKQVCNCVNPDLTLRIASLAGEILELGVRNDWTIAQVKAKMERVHNISAEHACLSFGGVLLHDALCVEKLHFNEESPPVSWIRRHPDVVHWLKRVNADWGEIGQAPDTIRKSPEVMLAVLHQAHHAICLADTELLCDAVFLQQACEMRGFDRATGLSRIKWLQDVADIYMFLCYAIAKRDDDLCEAVMNCEVYRELNAQDCVDLVVSVASQGNADASVKLELMKLLRDRIPAKCLAKGFISKAVIDKDLAVALIESERAALESRGPFRKDQGRLLLMPPALHRHDFAWQVLLMHKETFSKVSFEQLLRCVREDKVPLDNSLVFVSACLCYGQLTAASRAFGRAADSDAKMGAQVVLETKLPLTSLSYISSADKTAQIFEHVLSVWAPAAATLLPLMRQDEREILQLLRWTESRKILPIATCPRLHAVLDLILQEEAGTGDSAQVGRLLMRAFVACSVLHSTMTEKLPLAWLEDLRGVANGEKLVAQALLGQLEGCSDEQLLEKMPRFWDFTVWAQEDGCTCERAVSLLNRWCAIVRQGQKDTSFALKVLYGLPLICLNRNVLCDLTALPVQVEAIVANQRLDAVLQGLEKAQQAAGAAQKLASEALAEARGASSLARKATEEASQARSTADRAGKQGDVVLPSHSCGSRAAHLAESEEPEDLRPKLASADVDARVLGLNAFLENPARALQSAQPSRLPSRRSARLSVIGRALGSDLPSRECSPSLAALAESLALAAGLLKRAATAAWKTTPPPELSKISNCLDFARSLLQDLPQPSAEASEAETRDDFFQCLETLLAELRSAAARPGSVVIIPGGWLRRRATAGCSDLGHAVLLVLFRSVEAEEFILGVVNTGEGLQYHPASLSRAQPNPEMPLRQSPLVLTSIPIDRVCSSALWYLLYRQILHPDPENGPEAMYGHLLPFLNQRPLSASTGPQSWTEQLPVPVAGDRSFALCVERSVRFALVLSGLEPSDADWWSSVGLRRALVECMQEALAVQGLRAPAPAEFALLRVGVSSLARAAAQSAKVQEKGLGRLKLSEEVQAVIEAADRKAVAMEHSQRNARSVQPPQLWEDLWSAASRQDCHFGGFSRTLSQDVEALKGEARHGTLILPSLPAALRTQINNCTEAAECCRLVSSMVALMSNQRDRLPQASASCFTLVVHLVCRLLPMPLPLDDDYWPDKCFWAGQPLTLETKRDLLRSLHLISRYFSASAENLRATRETDGARTCVAAALVVMMDALLRRPIDLLDKQVAVQERHGDLISLHYSGAAGGHQSPCKPFLLDSSTFRETSEALLLPQPELALLRAQVLDYFQSLTTLATSSSRGSMNAKRLFRQLTRVKETQEHETQYLFTFEKGMALGPADRLFVEQLGLSIGLESAGPSAHLLLSGEQPQLLDFYPELAWFRDAVFLWKVLLLPPADDESDKASPRGDISAALGAPLVWRWQKGKKSEGTEELGAFVVHGFEAVLPNTQSFSFKAWWKSRRWQGLRGLKRWLGGQAENYSSNFRALSRANPSLLAGSAVETEEDILALQSVPCFGGSLKASESELLLTYLVAPYVRIPLVLNFFSDKQRMTLLQAPQLQAVLDAVLFEPGPWLTYQEALAGPPGTVPSKSLSAPATRAGLLLNELQYSPEVLDSVLQLLQFAYEQDPGRPGTGREGLILFLVRLAVRVESHAMLVLQRARGASTGAGARQVAPRKDKLQSLEDRTKRLSGVLRNAVLEMMLQWASQAIKRKPRKLDIAARVHAHIAFLFKNHRPDTVREVSVFLASQVFVIMNSFKPATKRSPSSHLLGVGEFELFDVFERWRTPLASWLRAHPTEAAVAMENIERVVTCKGTADITAPDANRSWREMPNEPGNWASRPSTEGQEAVPGESYREWLLRTYHQASAGGADIVVSVNQGRYHCRDAGLQLLPEHALRSPHLLEACGNLEHMQVVLREETLHRTCYELVGQNLEVHCWDAERLDENGLPEWLNTRNLQKVGDKPAWLAEVLEPVLAKLELGDMVLYYQASKQDKPAFPDAWLLGVPKESQSLIKEIAVWRSPAYMEIYDLVSRGRHVHRKLVFTSDMVWSFHSPSGKELPMYSSPNAGWSLGKGSVLAPSGRGSGSLRIFRTSGSQGQEEYIPQEILQGLLPDALLHRYKFWRSQEANGELLVGEERDVADQPTELRVKIQPVKTLKREPGSPSQGAFEAALATVERRRLLGQEPEFLVNAKSGMCGLTNLLTRLENLSHILVWSRSADGAGGVHRIEMPRLMLSFTMQDGRLHCDQLAGYWILERPQLTSNLVHQLVAQWGGGTVLLETAAGDLSVLVSALSEPVRPWAERADSLSPAERFLPGQLVLRRGKPSWMANLAEGSRYYFYPLHRCGMMVFTPTPAASLYLLLCRYLTWHFQEVAAMASAISEVSGPEERQLWECLSVLQGECHADAVACRLHLTLASLPFGKDARPPWDVVKQLLEYSSKRHLVSATCALPAHGELVLQNLPEVMSQASALPLLATRREMLEHLLAAKASGSQKSMTAPLGPQREDAGFDRVAYRHVLGEVGLFQRMACSMQGLTYSRPEGERPVVEGFAALRFLDALFGRAGASTGGLLAFRGSFFLIYELFTGTLEVKLLPEDKPSILASALLRLIESGNSGNSTTQMEMAVLRSLDSTPEVRAEMPLWGSAAAKRVWQVGALIKVDHDSSSRLLKNAVKHLRQCHQYLQPVRKFPEFQRVDGKLVIDPEDLNHRRQWAPPLTEDVNCTSRAFETKAAAMLCLGACPLAKLVSDCFGRDPLQSPTSNVGGSNDVLEKRDANGQLLKLWLQKLCGPHADPNFRFASLPPSQRTLSRLLDELSLFLSSPVAGETLQEVVQPTRLAKLVDALRVQGQEDMREATALVTGVVEGANCGNAKDWLLRRCGTAVHVSFSSLVAALMASEPGCSDALYRANQELREDKLSSLFEKVAQALALIVRVGQVTRAMEKALDLQSAISRRSEALIVSLKARTLSEELLAKRHHSRAKRASVLFDPRLLVFEFLFDIMLRETQVRILGAFLYSAKVGRSMTHQMIMGDGKTTVIAPLLALILADGKSLVCSCMPAALAEMTRSVLTRCTIGGPASMEEELCRAGCPDASRGDQRHILTTQNVEDHVTSEDVDGQVEAVAPELAQPAPRPMEELLKQVAVQNKAQAAANKEQATQNKKMFELMQSLLEGNRQQRSVASTPEQEAANKEQAAQNKKMLELCSFQPLQSDLRPDHEQIAVRAEDLDLPLESARSAANVAFTGSVAAHAKIGSSEPNAKTSPKAAIAAPAAGTASPHGAAHDKGPSQETKLSTSDIKRIHCEVDGSVSSRARTERLVHVGRTQETRHASVVGRRSKGDWTEDLSRIVADRKHAFLNALTKGFSSTAVTIANLEWQDRWVDVCDRNTKEVYPNEQRSEEFYPTQLRDRRFSSPVAPRAVISFKFGRASHADRALFDKLEAARHGKAVVVAEPTSLKSLVLGLLQSLSQLEELTSGSSKRWWKTDAHNQRTHVLEAEAHACSQVLRMFHRSVLLLDEVDLLLDPLKSELNWPMGTKRAIDLVDSVKNPNSASGRFDHDNCLRGKLPFHVLDALFVASALAEVPDSEPTAEQVGKHMAVPFADRQEAATSLLELAAELKVGCEARHVRLCPHLVLHSQSFCESHLLPRLSNWTALFLESHNGALGLTPQELRRVLRQPRDMDAIVAQQLRRENGPAVQLFNLAVRWLHSFLPFLLKKVHRVSYGLLSTEQLASESGPRSRQLLSVPFVGKDQPSEQAEFSHPDVAIGFSILAYRLQGLRSGDLLALMQALQADMKLQSGIVYHKRLANRTFVKLVVKAGGRVRGFSAEGKWLGDKKGSLEVAEVLEMETILPLEAVDLNDTEQLAQLWSLLRAEPCAVEQFLLSVLQPGVGTVDVSDHQLTAAGQDLAGEQLFGLCLGFSGTPNDLLPSRLGRCCYAQGVDGRILGTLVNTDVVNVVEIDADWTPRMLLELAAGVNGPCFNAFIDVGALVTGLSNRETADYLLRVGLKDFAGVVFFSMSGERLVLLRDGWRVVELAQCGLAPSQRFTFYDHVHTTGMDIKQPPAGRAVLTMGKDTTLRDFAQGAYRMRGLGAGQQISVLMTPEVSTLVHQCRKACTAARLAGSGRISVTLENFLTPSSPTSPTRQKEADPVVHVLVWATANGIRQECRKQRLLCQQNFRDVWKRKARLKLENVAAAVFDPKDKSAVDSLRAVSTQAALEDLRSRPEFFGLPPRVEIQVQGKEPSLQEKLQMEISKRKLSPAERAEADAVLAECWPPECEIDFLEEPKNDAMEGEQVQEEEQEEEQEQEQEQEQEKEQEQEGLPEEPANEKFSRADERQQPWNLSSLACQPSNRTKPGSSPPFYPISDFAVHRGMLGGDCNFLDELPPFLMISDNYYRKAWRMQSTRRLRNIICVLEWVPDRQQLQPLEIPGQLSAQQIEWLRLLFELHRWDGGETAGDKVTGENLTALYKSLGLWGTASQESCSFDALQRGVATQSLYGYQQGRFFVALSLEEAQHLRAALHRGEEVLNKEVFKLSSPLLTLRCLCPGGPKEPVTVNGQRGLERHFVLADFGNERATVPRFDLEVAEHCFHFANCDLLPRSQLPVLLRALRGAEPEKRLRWWQDLRRCRRRTRESWQRLPIGPVFLEKDEFKALASEALLQRLRRSLAERQLWPADVFHLLDTHSCGSLAPADVERGLEWMLGFQGSQVSSLQIATRFPALLTALFRALDEDGDGRITVEEFKAALEPDEPAG</sequence>
<keyword evidence="3" id="KW-0645">Protease</keyword>
<accession>A0A1Q9CA01</accession>
<evidence type="ECO:0000256" key="1">
    <source>
        <dbReference type="ARBA" id="ARBA00000707"/>
    </source>
</evidence>
<dbReference type="GO" id="GO:0071947">
    <property type="term" value="P:protein deubiquitination involved in ubiquitin-dependent protein catabolic process"/>
    <property type="evidence" value="ECO:0007669"/>
    <property type="project" value="TreeGrafter"/>
</dbReference>
<dbReference type="SUPFAM" id="SSF54236">
    <property type="entry name" value="Ubiquitin-like"/>
    <property type="match status" value="1"/>
</dbReference>
<feature type="compositionally biased region" description="Polar residues" evidence="8">
    <location>
        <begin position="4395"/>
        <end position="4413"/>
    </location>
</feature>
<dbReference type="PROSITE" id="PS50053">
    <property type="entry name" value="UBIQUITIN_2"/>
    <property type="match status" value="1"/>
</dbReference>
<dbReference type="GO" id="GO:0004843">
    <property type="term" value="F:cysteine-type deubiquitinase activity"/>
    <property type="evidence" value="ECO:0007669"/>
    <property type="project" value="UniProtKB-EC"/>
</dbReference>
<keyword evidence="12" id="KW-1185">Reference proteome</keyword>
<feature type="region of interest" description="Disordered" evidence="8">
    <location>
        <begin position="3311"/>
        <end position="3353"/>
    </location>
</feature>
<dbReference type="InterPro" id="IPR002048">
    <property type="entry name" value="EF_hand_dom"/>
</dbReference>
<dbReference type="OMA" id="WHGVGER"/>
<dbReference type="GO" id="GO:0005634">
    <property type="term" value="C:nucleus"/>
    <property type="evidence" value="ECO:0007669"/>
    <property type="project" value="TreeGrafter"/>
</dbReference>
<dbReference type="InterPro" id="IPR018247">
    <property type="entry name" value="EF_Hand_1_Ca_BS"/>
</dbReference>
<keyword evidence="7" id="KW-0106">Calcium</keyword>
<dbReference type="GO" id="GO:0005737">
    <property type="term" value="C:cytoplasm"/>
    <property type="evidence" value="ECO:0007669"/>
    <property type="project" value="TreeGrafter"/>
</dbReference>
<evidence type="ECO:0000256" key="4">
    <source>
        <dbReference type="ARBA" id="ARBA00022786"/>
    </source>
</evidence>
<dbReference type="CDD" id="cd17039">
    <property type="entry name" value="Ubl_ubiquitin_like"/>
    <property type="match status" value="1"/>
</dbReference>
<dbReference type="GO" id="GO:0070530">
    <property type="term" value="F:K63-linked polyubiquitin modification-dependent protein binding"/>
    <property type="evidence" value="ECO:0007669"/>
    <property type="project" value="TreeGrafter"/>
</dbReference>
<feature type="compositionally biased region" description="Low complexity" evidence="8">
    <location>
        <begin position="3317"/>
        <end position="3337"/>
    </location>
</feature>
<comment type="catalytic activity">
    <reaction evidence="1">
        <text>Thiol-dependent hydrolysis of ester, thioester, amide, peptide and isopeptide bonds formed by the C-terminal Gly of ubiquitin (a 76-residue protein attached to proteins as an intracellular targeting signal).</text>
        <dbReference type="EC" id="3.4.19.12"/>
    </reaction>
</comment>
<feature type="region of interest" description="Disordered" evidence="8">
    <location>
        <begin position="4341"/>
        <end position="4416"/>
    </location>
</feature>
<dbReference type="EC" id="3.4.19.12" evidence="2"/>
<dbReference type="InterPro" id="IPR051346">
    <property type="entry name" value="OTU_Deubiquitinase"/>
</dbReference>
<dbReference type="SMART" id="SM00054">
    <property type="entry name" value="EFh"/>
    <property type="match status" value="1"/>
</dbReference>
<feature type="compositionally biased region" description="Polar residues" evidence="8">
    <location>
        <begin position="3232"/>
        <end position="3242"/>
    </location>
</feature>
<dbReference type="InterPro" id="IPR022105">
    <property type="entry name" value="DUF3645"/>
</dbReference>
<dbReference type="EMBL" id="LSRX01001449">
    <property type="protein sequence ID" value="OLP79762.1"/>
    <property type="molecule type" value="Genomic_DNA"/>
</dbReference>
<dbReference type="Proteomes" id="UP000186817">
    <property type="component" value="Unassembled WGS sequence"/>
</dbReference>
<evidence type="ECO:0000256" key="5">
    <source>
        <dbReference type="ARBA" id="ARBA00022801"/>
    </source>
</evidence>
<evidence type="ECO:0000313" key="11">
    <source>
        <dbReference type="EMBL" id="OLP79762.1"/>
    </source>
</evidence>
<dbReference type="SUPFAM" id="SSF47473">
    <property type="entry name" value="EF-hand"/>
    <property type="match status" value="1"/>
</dbReference>
<dbReference type="Pfam" id="PF12340">
    <property type="entry name" value="DUF3638"/>
    <property type="match status" value="1"/>
</dbReference>